<reference evidence="2" key="1">
    <citation type="submission" date="2019-08" db="EMBL/GenBank/DDBJ databases">
        <title>The genome of the North American firefly Photinus pyralis.</title>
        <authorList>
            <consortium name="Photinus pyralis genome working group"/>
            <person name="Fallon T.R."/>
            <person name="Sander Lower S.E."/>
            <person name="Weng J.-K."/>
        </authorList>
    </citation>
    <scope>NUCLEOTIDE SEQUENCE</scope>
    <source>
        <strain evidence="2">TRF0915ILg1</strain>
        <tissue evidence="2">Whole body</tissue>
    </source>
</reference>
<organism evidence="2 3">
    <name type="scientific">Ignelater luminosus</name>
    <name type="common">Cucubano</name>
    <name type="synonym">Pyrophorus luminosus</name>
    <dbReference type="NCBI Taxonomy" id="2038154"/>
    <lineage>
        <taxon>Eukaryota</taxon>
        <taxon>Metazoa</taxon>
        <taxon>Ecdysozoa</taxon>
        <taxon>Arthropoda</taxon>
        <taxon>Hexapoda</taxon>
        <taxon>Insecta</taxon>
        <taxon>Pterygota</taxon>
        <taxon>Neoptera</taxon>
        <taxon>Endopterygota</taxon>
        <taxon>Coleoptera</taxon>
        <taxon>Polyphaga</taxon>
        <taxon>Elateriformia</taxon>
        <taxon>Elateroidea</taxon>
        <taxon>Elateridae</taxon>
        <taxon>Agrypninae</taxon>
        <taxon>Pyrophorini</taxon>
        <taxon>Ignelater</taxon>
    </lineage>
</organism>
<feature type="domain" description="DDE-1" evidence="1">
    <location>
        <begin position="112"/>
        <end position="241"/>
    </location>
</feature>
<dbReference type="InterPro" id="IPR050863">
    <property type="entry name" value="CenT-Element_Derived"/>
</dbReference>
<protein>
    <recommendedName>
        <fullName evidence="1">DDE-1 domain-containing protein</fullName>
    </recommendedName>
</protein>
<dbReference type="EMBL" id="VTPC01005629">
    <property type="protein sequence ID" value="KAF2895828.1"/>
    <property type="molecule type" value="Genomic_DNA"/>
</dbReference>
<evidence type="ECO:0000259" key="1">
    <source>
        <dbReference type="Pfam" id="PF03184"/>
    </source>
</evidence>
<dbReference type="OrthoDB" id="8191755at2759"/>
<accession>A0A8K0GF25</accession>
<name>A0A8K0GF25_IGNLU</name>
<comment type="caution">
    <text evidence="2">The sequence shown here is derived from an EMBL/GenBank/DDBJ whole genome shotgun (WGS) entry which is preliminary data.</text>
</comment>
<dbReference type="GO" id="GO:0003677">
    <property type="term" value="F:DNA binding"/>
    <property type="evidence" value="ECO:0007669"/>
    <property type="project" value="TreeGrafter"/>
</dbReference>
<sequence>MIKSSDKLFVISQKAQDNQFQIYKEKIALDTNLACLSILNSRKAVAPSCLQHVIVGQDRYATKLQEEDKQAELVSRLRHKGTWVTRKLREPSVEDRGCLSSAERGVLLAKACMNAAGNFMLPMFIFLRKRKNLLLLNDAPPASFTYYHESGWINAESFLYWFRCFIEYANPSPQKPVLLILDGHRFHSKSMALIDLALENNVTLLCFYPHTTHRLYPLDVSFMAPLSAYYEQEVRKWLVAHPGRAVTIYQIGKLFTPVFRRAALMQTAIAGFKKT</sequence>
<dbReference type="PANTHER" id="PTHR19303">
    <property type="entry name" value="TRANSPOSON"/>
    <property type="match status" value="1"/>
</dbReference>
<dbReference type="AlphaFoldDB" id="A0A8K0GF25"/>
<dbReference type="InterPro" id="IPR004875">
    <property type="entry name" value="DDE_SF_endonuclease_dom"/>
</dbReference>
<keyword evidence="3" id="KW-1185">Reference proteome</keyword>
<evidence type="ECO:0000313" key="3">
    <source>
        <dbReference type="Proteomes" id="UP000801492"/>
    </source>
</evidence>
<dbReference type="Pfam" id="PF03184">
    <property type="entry name" value="DDE_1"/>
    <property type="match status" value="1"/>
</dbReference>
<gene>
    <name evidence="2" type="ORF">ILUMI_10350</name>
</gene>
<proteinExistence type="predicted"/>
<dbReference type="PANTHER" id="PTHR19303:SF74">
    <property type="entry name" value="POGO TRANSPOSABLE ELEMENT WITH KRAB DOMAIN"/>
    <property type="match status" value="1"/>
</dbReference>
<dbReference type="Proteomes" id="UP000801492">
    <property type="component" value="Unassembled WGS sequence"/>
</dbReference>
<evidence type="ECO:0000313" key="2">
    <source>
        <dbReference type="EMBL" id="KAF2895828.1"/>
    </source>
</evidence>
<dbReference type="GO" id="GO:0005634">
    <property type="term" value="C:nucleus"/>
    <property type="evidence" value="ECO:0007669"/>
    <property type="project" value="TreeGrafter"/>
</dbReference>